<dbReference type="CDD" id="cd03469">
    <property type="entry name" value="Rieske_RO_Alpha_N"/>
    <property type="match status" value="1"/>
</dbReference>
<dbReference type="EC" id="1.14.19.21" evidence="14"/>
<dbReference type="Gene3D" id="3.90.380.10">
    <property type="entry name" value="Naphthalene 1,2-dioxygenase Alpha Subunit, Chain A, domain 1"/>
    <property type="match status" value="1"/>
</dbReference>
<dbReference type="Gene3D" id="2.102.10.10">
    <property type="entry name" value="Rieske [2Fe-2S] iron-sulphur domain"/>
    <property type="match status" value="1"/>
</dbReference>
<comment type="catalytic activity">
    <reaction evidence="16">
        <text>cholesterol + NADPH + O2 + H(+) = 7-dehydrocholesterol + NADP(+) + 2 H2O</text>
        <dbReference type="Rhea" id="RHEA:45024"/>
        <dbReference type="ChEBI" id="CHEBI:15377"/>
        <dbReference type="ChEBI" id="CHEBI:15378"/>
        <dbReference type="ChEBI" id="CHEBI:15379"/>
        <dbReference type="ChEBI" id="CHEBI:16113"/>
        <dbReference type="ChEBI" id="CHEBI:17759"/>
        <dbReference type="ChEBI" id="CHEBI:57783"/>
        <dbReference type="ChEBI" id="CHEBI:58349"/>
        <dbReference type="EC" id="1.14.19.21"/>
    </reaction>
    <physiologicalReaction direction="left-to-right" evidence="16">
        <dbReference type="Rhea" id="RHEA:45025"/>
    </physiologicalReaction>
</comment>
<keyword evidence="4" id="KW-0812">Transmembrane</keyword>
<dbReference type="GO" id="GO:0016020">
    <property type="term" value="C:membrane"/>
    <property type="evidence" value="ECO:0007669"/>
    <property type="project" value="UniProtKB-SubCell"/>
</dbReference>
<name>A0A1S1HB50_9SPHN</name>
<dbReference type="Proteomes" id="UP000179467">
    <property type="component" value="Unassembled WGS sequence"/>
</dbReference>
<dbReference type="GO" id="GO:0008203">
    <property type="term" value="P:cholesterol metabolic process"/>
    <property type="evidence" value="ECO:0007669"/>
    <property type="project" value="InterPro"/>
</dbReference>
<comment type="pathway">
    <text evidence="3">Hormone biosynthesis.</text>
</comment>
<comment type="subcellular location">
    <subcellularLocation>
        <location evidence="2">Membrane</location>
    </subcellularLocation>
</comment>
<evidence type="ECO:0000256" key="3">
    <source>
        <dbReference type="ARBA" id="ARBA00004972"/>
    </source>
</evidence>
<evidence type="ECO:0000256" key="10">
    <source>
        <dbReference type="ARBA" id="ARBA00023014"/>
    </source>
</evidence>
<evidence type="ECO:0000256" key="7">
    <source>
        <dbReference type="ARBA" id="ARBA00022989"/>
    </source>
</evidence>
<keyword evidence="8 18" id="KW-0560">Oxidoreductase</keyword>
<dbReference type="PANTHER" id="PTHR21266:SF32">
    <property type="entry name" value="CHOLESTEROL 7-DESATURASE NVD"/>
    <property type="match status" value="1"/>
</dbReference>
<evidence type="ECO:0000256" key="16">
    <source>
        <dbReference type="ARBA" id="ARBA00049548"/>
    </source>
</evidence>
<dbReference type="GO" id="GO:0170056">
    <property type="term" value="F:cholesterol 7-desaturase [NAD(P)H] activity"/>
    <property type="evidence" value="ECO:0007669"/>
    <property type="project" value="UniProtKB-EC"/>
</dbReference>
<comment type="caution">
    <text evidence="18">The sequence shown here is derived from an EMBL/GenBank/DDBJ whole genome shotgun (WGS) entry which is preliminary data.</text>
</comment>
<comment type="pathway">
    <text evidence="12">Steroid hormone biosynthesis; dafachronic acid biosynthesis.</text>
</comment>
<dbReference type="EMBL" id="MIPT01000001">
    <property type="protein sequence ID" value="OHT19308.1"/>
    <property type="molecule type" value="Genomic_DNA"/>
</dbReference>
<comment type="similarity">
    <text evidence="13">Belongs to the cholesterol 7-desaturase family.</text>
</comment>
<dbReference type="InterPro" id="IPR050584">
    <property type="entry name" value="Cholesterol_7-desaturase"/>
</dbReference>
<gene>
    <name evidence="18" type="primary">kshA_4</name>
    <name evidence="18" type="ORF">BHE75_01293</name>
</gene>
<evidence type="ECO:0000256" key="6">
    <source>
        <dbReference type="ARBA" id="ARBA00022723"/>
    </source>
</evidence>
<evidence type="ECO:0000256" key="15">
    <source>
        <dbReference type="ARBA" id="ARBA00047853"/>
    </source>
</evidence>
<dbReference type="InterPro" id="IPR036922">
    <property type="entry name" value="Rieske_2Fe-2S_sf"/>
</dbReference>
<reference evidence="18 19" key="1">
    <citation type="submission" date="2016-09" db="EMBL/GenBank/DDBJ databases">
        <title>Metabolic pathway, cell adaptation mechanisms and a novel monoxygenase revealed through proteogenomic-transcription analysis of a Sphingomonas haloaromaticamans strain degrading the fungicide ortho-phenylphenol.</title>
        <authorList>
            <person name="Perruchon C."/>
            <person name="Papadopoulou E.S."/>
            <person name="Rousidou C."/>
            <person name="Vasileiadis S."/>
            <person name="Tanou G."/>
            <person name="Amoutzias G."/>
            <person name="Molassiotis A."/>
            <person name="Karpouzas D.G."/>
        </authorList>
    </citation>
    <scope>NUCLEOTIDE SEQUENCE [LARGE SCALE GENOMIC DNA]</scope>
    <source>
        <strain evidence="18 19">P3</strain>
    </source>
</reference>
<dbReference type="GO" id="GO:0046872">
    <property type="term" value="F:metal ion binding"/>
    <property type="evidence" value="ECO:0007669"/>
    <property type="project" value="UniProtKB-KW"/>
</dbReference>
<dbReference type="PANTHER" id="PTHR21266">
    <property type="entry name" value="IRON-SULFUR DOMAIN CONTAINING PROTEIN"/>
    <property type="match status" value="1"/>
</dbReference>
<dbReference type="GO" id="GO:0051537">
    <property type="term" value="F:2 iron, 2 sulfur cluster binding"/>
    <property type="evidence" value="ECO:0007669"/>
    <property type="project" value="UniProtKB-KW"/>
</dbReference>
<evidence type="ECO:0000256" key="4">
    <source>
        <dbReference type="ARBA" id="ARBA00022692"/>
    </source>
</evidence>
<keyword evidence="6" id="KW-0479">Metal-binding</keyword>
<evidence type="ECO:0000259" key="17">
    <source>
        <dbReference type="PROSITE" id="PS51296"/>
    </source>
</evidence>
<feature type="domain" description="Rieske" evidence="17">
    <location>
        <begin position="22"/>
        <end position="127"/>
    </location>
</feature>
<organism evidence="18 19">
    <name type="scientific">Edaphosphingomonas haloaromaticamans</name>
    <dbReference type="NCBI Taxonomy" id="653954"/>
    <lineage>
        <taxon>Bacteria</taxon>
        <taxon>Pseudomonadati</taxon>
        <taxon>Pseudomonadota</taxon>
        <taxon>Alphaproteobacteria</taxon>
        <taxon>Sphingomonadales</taxon>
        <taxon>Rhizorhabdaceae</taxon>
        <taxon>Edaphosphingomonas</taxon>
    </lineage>
</organism>
<dbReference type="GO" id="GO:0004497">
    <property type="term" value="F:monooxygenase activity"/>
    <property type="evidence" value="ECO:0007669"/>
    <property type="project" value="UniProtKB-KW"/>
</dbReference>
<evidence type="ECO:0000256" key="2">
    <source>
        <dbReference type="ARBA" id="ARBA00004370"/>
    </source>
</evidence>
<dbReference type="GO" id="GO:0005737">
    <property type="term" value="C:cytoplasm"/>
    <property type="evidence" value="ECO:0007669"/>
    <property type="project" value="TreeGrafter"/>
</dbReference>
<keyword evidence="5" id="KW-0001">2Fe-2S</keyword>
<protein>
    <recommendedName>
        <fullName evidence="14">cholesterol 7-desaturase</fullName>
        <ecNumber evidence="14">1.14.19.21</ecNumber>
    </recommendedName>
</protein>
<accession>A0A1S1HB50</accession>
<evidence type="ECO:0000256" key="11">
    <source>
        <dbReference type="ARBA" id="ARBA00023136"/>
    </source>
</evidence>
<keyword evidence="10" id="KW-0411">Iron-sulfur</keyword>
<dbReference type="RefSeq" id="WP_015459851.1">
    <property type="nucleotide sequence ID" value="NZ_MIPT01000001.1"/>
</dbReference>
<keyword evidence="7" id="KW-1133">Transmembrane helix</keyword>
<dbReference type="OrthoDB" id="9800776at2"/>
<dbReference type="SUPFAM" id="SSF50022">
    <property type="entry name" value="ISP domain"/>
    <property type="match status" value="1"/>
</dbReference>
<keyword evidence="18" id="KW-0503">Monooxygenase</keyword>
<dbReference type="AlphaFoldDB" id="A0A1S1HB50"/>
<sequence>MTTRPLTAEERGITLPIPFGWYMLDYSADLAPGQVKPLRYFGEEIVLFRGEDGVARALHPYCRHLGAHMGHGGKVRGSRLECPFHAWQYDETGAVVEIPYAKVIPPQVKRPCVKAWHVVERNRLIWAWYHPENVDPLWDVVEVPEATNPEWGEFERYEWTVPVHIQDMAENGADAAHFRYIHGTASYPDMDTVFDGPMMRGRVEAKMDTPRGPIDGSITSTVMGPGQSWVRFEGIAETLLIAGVTPVEKDLVHARFNFTLPSHGHKAAGQAVIRDIVKQFNEDYPIWQHKRFMPQPIICDGDGPIMRWRQFYSQFYVE</sequence>
<evidence type="ECO:0000256" key="5">
    <source>
        <dbReference type="ARBA" id="ARBA00022714"/>
    </source>
</evidence>
<evidence type="ECO:0000256" key="12">
    <source>
        <dbReference type="ARBA" id="ARBA00025712"/>
    </source>
</evidence>
<comment type="cofactor">
    <cofactor evidence="1">
        <name>Fe cation</name>
        <dbReference type="ChEBI" id="CHEBI:24875"/>
    </cofactor>
</comment>
<evidence type="ECO:0000313" key="18">
    <source>
        <dbReference type="EMBL" id="OHT19308.1"/>
    </source>
</evidence>
<dbReference type="InterPro" id="IPR045605">
    <property type="entry name" value="KshA-like_C"/>
</dbReference>
<dbReference type="SUPFAM" id="SSF55961">
    <property type="entry name" value="Bet v1-like"/>
    <property type="match status" value="1"/>
</dbReference>
<evidence type="ECO:0000256" key="9">
    <source>
        <dbReference type="ARBA" id="ARBA00023004"/>
    </source>
</evidence>
<evidence type="ECO:0000256" key="14">
    <source>
        <dbReference type="ARBA" id="ARBA00026095"/>
    </source>
</evidence>
<evidence type="ECO:0000256" key="1">
    <source>
        <dbReference type="ARBA" id="ARBA00001962"/>
    </source>
</evidence>
<dbReference type="Pfam" id="PF19298">
    <property type="entry name" value="KshA_C"/>
    <property type="match status" value="1"/>
</dbReference>
<keyword evidence="11" id="KW-0472">Membrane</keyword>
<keyword evidence="9" id="KW-0408">Iron</keyword>
<dbReference type="InterPro" id="IPR017941">
    <property type="entry name" value="Rieske_2Fe-2S"/>
</dbReference>
<dbReference type="PROSITE" id="PS51296">
    <property type="entry name" value="RIESKE"/>
    <property type="match status" value="1"/>
</dbReference>
<dbReference type="Pfam" id="PF00355">
    <property type="entry name" value="Rieske"/>
    <property type="match status" value="1"/>
</dbReference>
<keyword evidence="19" id="KW-1185">Reference proteome</keyword>
<evidence type="ECO:0000256" key="8">
    <source>
        <dbReference type="ARBA" id="ARBA00023002"/>
    </source>
</evidence>
<comment type="catalytic activity">
    <reaction evidence="15">
        <text>cholesterol + NADH + O2 + H(+) = 7-dehydrocholesterol + NAD(+) + 2 H2O</text>
        <dbReference type="Rhea" id="RHEA:51644"/>
        <dbReference type="ChEBI" id="CHEBI:15377"/>
        <dbReference type="ChEBI" id="CHEBI:15378"/>
        <dbReference type="ChEBI" id="CHEBI:15379"/>
        <dbReference type="ChEBI" id="CHEBI:16113"/>
        <dbReference type="ChEBI" id="CHEBI:17759"/>
        <dbReference type="ChEBI" id="CHEBI:57540"/>
        <dbReference type="ChEBI" id="CHEBI:57945"/>
        <dbReference type="EC" id="1.14.19.21"/>
    </reaction>
    <physiologicalReaction direction="left-to-right" evidence="15">
        <dbReference type="Rhea" id="RHEA:51645"/>
    </physiologicalReaction>
</comment>
<proteinExistence type="inferred from homology"/>
<evidence type="ECO:0000313" key="19">
    <source>
        <dbReference type="Proteomes" id="UP000179467"/>
    </source>
</evidence>
<evidence type="ECO:0000256" key="13">
    <source>
        <dbReference type="ARBA" id="ARBA00025729"/>
    </source>
</evidence>